<evidence type="ECO:0000256" key="3">
    <source>
        <dbReference type="SAM" id="MobiDB-lite"/>
    </source>
</evidence>
<name>A0A3M6QC83_9BURK</name>
<feature type="domain" description="Nudix hydrolase" evidence="4">
    <location>
        <begin position="41"/>
        <end position="163"/>
    </location>
</feature>
<dbReference type="Gene3D" id="3.30.110.40">
    <property type="entry name" value="TusA-like domain"/>
    <property type="match status" value="1"/>
</dbReference>
<dbReference type="SUPFAM" id="SSF55811">
    <property type="entry name" value="Nudix"/>
    <property type="match status" value="1"/>
</dbReference>
<dbReference type="PROSITE" id="PS01148">
    <property type="entry name" value="UPF0033"/>
    <property type="match status" value="1"/>
</dbReference>
<dbReference type="InterPro" id="IPR000086">
    <property type="entry name" value="NUDIX_hydrolase_dom"/>
</dbReference>
<accession>A0A3M6QC83</accession>
<sequence>MQHYEVRYCTHCASALAWIELQEDGGAKQRLRCPTCGWTHWNNPTPVLAAIVELDGKILLARNALWKDRFFGLITGFMEAGETPEEGIAREVLEETGLEVLSATLVDVSDFQRKNQVLIAYHVLARGQVRLSPELSEYQLVEPAQAQAWNTGTGKAFQKWLRAQGYEPVVFDRYARLVAEAEAAGEHGAITVQPPAPPSGPSGVQGTAALPSGEGGMSDRRDMGDDVAAVAQEVDAKGLRCPQPILRAKKALAGLQSGQLLRVLATDAGSLQDFAAFAKQTGNALVEQHTDAEGTHHFVLRRR</sequence>
<dbReference type="PANTHER" id="PTHR43222:SF2">
    <property type="entry name" value="NUDIX HYDROLASE 23, CHLOROPLASTIC"/>
    <property type="match status" value="1"/>
</dbReference>
<dbReference type="InterPro" id="IPR015797">
    <property type="entry name" value="NUDIX_hydrolase-like_dom_sf"/>
</dbReference>
<evidence type="ECO:0000313" key="5">
    <source>
        <dbReference type="EMBL" id="RMX00102.1"/>
    </source>
</evidence>
<dbReference type="PANTHER" id="PTHR43222">
    <property type="entry name" value="NUDIX HYDROLASE 23"/>
    <property type="match status" value="1"/>
</dbReference>
<dbReference type="PROSITE" id="PS00893">
    <property type="entry name" value="NUDIX_BOX"/>
    <property type="match status" value="1"/>
</dbReference>
<dbReference type="InterPro" id="IPR020084">
    <property type="entry name" value="NUDIX_hydrolase_CS"/>
</dbReference>
<evidence type="ECO:0000313" key="6">
    <source>
        <dbReference type="Proteomes" id="UP000267521"/>
    </source>
</evidence>
<dbReference type="Gene3D" id="3.90.79.10">
    <property type="entry name" value="Nucleoside Triphosphate Pyrophosphohydrolase"/>
    <property type="match status" value="1"/>
</dbReference>
<evidence type="ECO:0000259" key="4">
    <source>
        <dbReference type="PROSITE" id="PS51462"/>
    </source>
</evidence>
<reference evidence="5 6" key="1">
    <citation type="submission" date="2018-10" db="EMBL/GenBank/DDBJ databases">
        <title>Comamonadaceae CDC group NO-1 genome sequencing and assembly.</title>
        <authorList>
            <person name="Bernier A.-M."/>
            <person name="Bernard K."/>
        </authorList>
    </citation>
    <scope>NUCLEOTIDE SEQUENCE [LARGE SCALE GENOMIC DNA]</scope>
    <source>
        <strain evidence="5 6">NML970147</strain>
    </source>
</reference>
<dbReference type="CDD" id="cd00291">
    <property type="entry name" value="SirA_YedF_YeeD"/>
    <property type="match status" value="1"/>
</dbReference>
<proteinExistence type="predicted"/>
<feature type="region of interest" description="Disordered" evidence="3">
    <location>
        <begin position="190"/>
        <end position="221"/>
    </location>
</feature>
<dbReference type="InterPro" id="IPR036868">
    <property type="entry name" value="TusA-like_sf"/>
</dbReference>
<dbReference type="InterPro" id="IPR001455">
    <property type="entry name" value="TusA-like"/>
</dbReference>
<evidence type="ECO:0000256" key="2">
    <source>
        <dbReference type="ARBA" id="ARBA00022801"/>
    </source>
</evidence>
<dbReference type="GO" id="GO:0016787">
    <property type="term" value="F:hydrolase activity"/>
    <property type="evidence" value="ECO:0007669"/>
    <property type="project" value="UniProtKB-KW"/>
</dbReference>
<comment type="cofactor">
    <cofactor evidence="1">
        <name>Mg(2+)</name>
        <dbReference type="ChEBI" id="CHEBI:18420"/>
    </cofactor>
</comment>
<dbReference type="Pfam" id="PF01206">
    <property type="entry name" value="TusA"/>
    <property type="match status" value="1"/>
</dbReference>
<dbReference type="PROSITE" id="PS51462">
    <property type="entry name" value="NUDIX"/>
    <property type="match status" value="1"/>
</dbReference>
<protein>
    <submittedName>
        <fullName evidence="5">NUDIX domain-containing protein</fullName>
    </submittedName>
</protein>
<keyword evidence="2" id="KW-0378">Hydrolase</keyword>
<comment type="caution">
    <text evidence="5">The sequence shown here is derived from an EMBL/GenBank/DDBJ whole genome shotgun (WGS) entry which is preliminary data.</text>
</comment>
<dbReference type="SUPFAM" id="SSF64307">
    <property type="entry name" value="SirA-like"/>
    <property type="match status" value="1"/>
</dbReference>
<dbReference type="EMBL" id="RDQM01000003">
    <property type="protein sequence ID" value="RMX00102.1"/>
    <property type="molecule type" value="Genomic_DNA"/>
</dbReference>
<evidence type="ECO:0000256" key="1">
    <source>
        <dbReference type="ARBA" id="ARBA00001946"/>
    </source>
</evidence>
<dbReference type="Proteomes" id="UP000267521">
    <property type="component" value="Unassembled WGS sequence"/>
</dbReference>
<organism evidence="5 6">
    <name type="scientific">Allofranklinella schreckenbergeri</name>
    <dbReference type="NCBI Taxonomy" id="1076744"/>
    <lineage>
        <taxon>Bacteria</taxon>
        <taxon>Pseudomonadati</taxon>
        <taxon>Pseudomonadota</taxon>
        <taxon>Betaproteobacteria</taxon>
        <taxon>Burkholderiales</taxon>
        <taxon>Comamonadaceae</taxon>
        <taxon>Allofranklinella</taxon>
    </lineage>
</organism>
<dbReference type="AlphaFoldDB" id="A0A3M6QC83"/>
<dbReference type="Pfam" id="PF00293">
    <property type="entry name" value="NUDIX"/>
    <property type="match status" value="1"/>
</dbReference>
<gene>
    <name evidence="5" type="ORF">EBQ26_03285</name>
</gene>